<gene>
    <name evidence="12" type="ORF">WA026_015050</name>
</gene>
<evidence type="ECO:0000256" key="4">
    <source>
        <dbReference type="ARBA" id="ARBA00022618"/>
    </source>
</evidence>
<dbReference type="Pfam" id="PF12719">
    <property type="entry name" value="Cnd3"/>
    <property type="match status" value="1"/>
</dbReference>
<evidence type="ECO:0000256" key="6">
    <source>
        <dbReference type="ARBA" id="ARBA00023067"/>
    </source>
</evidence>
<dbReference type="InterPro" id="IPR025977">
    <property type="entry name" value="Cnd3_C"/>
</dbReference>
<keyword evidence="4" id="KW-0132">Cell division</keyword>
<dbReference type="GO" id="GO:0005737">
    <property type="term" value="C:cytoplasm"/>
    <property type="evidence" value="ECO:0007669"/>
    <property type="project" value="TreeGrafter"/>
</dbReference>
<evidence type="ECO:0000313" key="13">
    <source>
        <dbReference type="Proteomes" id="UP001431783"/>
    </source>
</evidence>
<feature type="coiled-coil region" evidence="9">
    <location>
        <begin position="491"/>
        <end position="537"/>
    </location>
</feature>
<dbReference type="Proteomes" id="UP001431783">
    <property type="component" value="Unassembled WGS sequence"/>
</dbReference>
<evidence type="ECO:0000256" key="1">
    <source>
        <dbReference type="ARBA" id="ARBA00004286"/>
    </source>
</evidence>
<evidence type="ECO:0000256" key="7">
    <source>
        <dbReference type="ARBA" id="ARBA00023306"/>
    </source>
</evidence>
<keyword evidence="6" id="KW-0226">DNA condensation</keyword>
<evidence type="ECO:0000256" key="8">
    <source>
        <dbReference type="PROSITE-ProRule" id="PRU00103"/>
    </source>
</evidence>
<dbReference type="PROSITE" id="PS50077">
    <property type="entry name" value="HEAT_REPEAT"/>
    <property type="match status" value="1"/>
</dbReference>
<dbReference type="InterPro" id="IPR027165">
    <property type="entry name" value="CND3"/>
</dbReference>
<dbReference type="GO" id="GO:0000793">
    <property type="term" value="C:condensed chromosome"/>
    <property type="evidence" value="ECO:0007669"/>
    <property type="project" value="TreeGrafter"/>
</dbReference>
<feature type="region of interest" description="Disordered" evidence="10">
    <location>
        <begin position="887"/>
        <end position="911"/>
    </location>
</feature>
<feature type="compositionally biased region" description="Acidic residues" evidence="10">
    <location>
        <begin position="893"/>
        <end position="911"/>
    </location>
</feature>
<accession>A0AAW1U992</accession>
<dbReference type="AlphaFoldDB" id="A0AAW1U992"/>
<evidence type="ECO:0000256" key="9">
    <source>
        <dbReference type="SAM" id="Coils"/>
    </source>
</evidence>
<dbReference type="InterPro" id="IPR011989">
    <property type="entry name" value="ARM-like"/>
</dbReference>
<evidence type="ECO:0000256" key="2">
    <source>
        <dbReference type="ARBA" id="ARBA00006533"/>
    </source>
</evidence>
<keyword evidence="9" id="KW-0175">Coiled coil</keyword>
<dbReference type="GO" id="GO:0007076">
    <property type="term" value="P:mitotic chromosome condensation"/>
    <property type="evidence" value="ECO:0007669"/>
    <property type="project" value="InterPro"/>
</dbReference>
<dbReference type="InterPro" id="IPR016024">
    <property type="entry name" value="ARM-type_fold"/>
</dbReference>
<proteinExistence type="inferred from homology"/>
<dbReference type="SUPFAM" id="SSF48371">
    <property type="entry name" value="ARM repeat"/>
    <property type="match status" value="1"/>
</dbReference>
<comment type="similarity">
    <text evidence="2">Belongs to the CND3 (condensin subunit 3) family.</text>
</comment>
<evidence type="ECO:0000256" key="3">
    <source>
        <dbReference type="ARBA" id="ARBA00022454"/>
    </source>
</evidence>
<keyword evidence="3" id="KW-0158">Chromosome</keyword>
<sequence length="911" mass="104921">MENIKNLTEDFNEIFNSVQLSSGSHKKASLKLSEHFNLVDFNIFFQQFLRCTNPFLFIDTKIKNPYVDRVMEFIGIFCYTLKKDFDAQEDRADAKKAIEHPFLEHFFSYILKIQNVVTFTVRVRSCQMINRILSSLVDTSLSTEFCDKIEEAMLERLNDTKLEVRLEAILAIHRFQEKQNPLDKIIDQLKIIMEHDRFAKVRRLCVEKIALRSDVIPILLLKIRDVDIGVRLAAFTRLSKLAGSLTIEQRRLIIKCASLDSSDKIKNYIESSLLPFWLECFKSNILCFMKAVRFDASEIDVKETNELCEFIVKTFIKSKPLDNLIEVLNFMDSAKLVPYEELNWETSNYWRIIVQYIHDNDRLSEELDNVLPELVHFCNYIRCFCEDLPEMSSTTDFLENQFILKQLFTITKIYDVSDPISRSSLNQVVRDTLRNVALTLDTVEVIVSNLETMIVDVEKRARYINELISEISSPENIDEEIKIQSKFTEKIRALKEEVSDTSKRQERAINEKNYMLADSLEHELKQLANSIIEIENERYKHSRSPKKKKEDIATNIKNLDIAAGFLLSPNIRRMTSSLETLKTETIYDLMTAENPIIQSKALHCYGLFCLIDKKAASDGIHIFSAPIAAYQGGQECDIQILNVCIGSIVDLLRIYGTQLIAAPEENTDLSESQREEHQRHFYGGTSLTKIIQGLVDLMDDEQIQVQETAGRGLCSLILSNTIQSSSLLSRMVLKWCNPYEGSQKLKQMIGVTLQKMPYSIGFHMQWENAILITLKTIVYAPDNSPYLDVSIDDIAKFMVALYHVNLTENERVSNFAMNICLEILKKPKAKPVLVLSKLLNTLNLSDDENMDDLFSICEEIRDKVNNRMIINNIIKFVGKLNVTSKADPQPIQVEDDDPDESDDDTENNEQI</sequence>
<feature type="domain" description="Nuclear condensin complex subunit 3 C-terminal" evidence="11">
    <location>
        <begin position="559"/>
        <end position="844"/>
    </location>
</feature>
<dbReference type="Gene3D" id="1.25.10.10">
    <property type="entry name" value="Leucine-rich Repeat Variant"/>
    <property type="match status" value="1"/>
</dbReference>
<dbReference type="InterPro" id="IPR021133">
    <property type="entry name" value="HEAT_type_2"/>
</dbReference>
<evidence type="ECO:0000313" key="12">
    <source>
        <dbReference type="EMBL" id="KAK9876812.1"/>
    </source>
</evidence>
<keyword evidence="7" id="KW-0131">Cell cycle</keyword>
<comment type="subcellular location">
    <subcellularLocation>
        <location evidence="1">Chromosome</location>
    </subcellularLocation>
</comment>
<keyword evidence="5" id="KW-0498">Mitosis</keyword>
<feature type="repeat" description="HEAT" evidence="8">
    <location>
        <begin position="215"/>
        <end position="251"/>
    </location>
</feature>
<evidence type="ECO:0000259" key="11">
    <source>
        <dbReference type="Pfam" id="PF12719"/>
    </source>
</evidence>
<evidence type="ECO:0000256" key="5">
    <source>
        <dbReference type="ARBA" id="ARBA00022776"/>
    </source>
</evidence>
<dbReference type="GO" id="GO:0051301">
    <property type="term" value="P:cell division"/>
    <property type="evidence" value="ECO:0007669"/>
    <property type="project" value="UniProtKB-KW"/>
</dbReference>
<dbReference type="PANTHER" id="PTHR14418:SF5">
    <property type="entry name" value="CONDENSIN COMPLEX SUBUNIT 3"/>
    <property type="match status" value="1"/>
</dbReference>
<reference evidence="12 13" key="1">
    <citation type="submission" date="2023-03" db="EMBL/GenBank/DDBJ databases">
        <title>Genome insight into feeding habits of ladybird beetles.</title>
        <authorList>
            <person name="Li H.-S."/>
            <person name="Huang Y.-H."/>
            <person name="Pang H."/>
        </authorList>
    </citation>
    <scope>NUCLEOTIDE SEQUENCE [LARGE SCALE GENOMIC DNA]</scope>
    <source>
        <strain evidence="12">SYSU_2023b</strain>
        <tissue evidence="12">Whole body</tissue>
    </source>
</reference>
<dbReference type="GO" id="GO:0000796">
    <property type="term" value="C:condensin complex"/>
    <property type="evidence" value="ECO:0007669"/>
    <property type="project" value="InterPro"/>
</dbReference>
<name>A0AAW1U992_9CUCU</name>
<evidence type="ECO:0000256" key="10">
    <source>
        <dbReference type="SAM" id="MobiDB-lite"/>
    </source>
</evidence>
<keyword evidence="13" id="KW-1185">Reference proteome</keyword>
<comment type="caution">
    <text evidence="12">The sequence shown here is derived from an EMBL/GenBank/DDBJ whole genome shotgun (WGS) entry which is preliminary data.</text>
</comment>
<organism evidence="12 13">
    <name type="scientific">Henosepilachna vigintioctopunctata</name>
    <dbReference type="NCBI Taxonomy" id="420089"/>
    <lineage>
        <taxon>Eukaryota</taxon>
        <taxon>Metazoa</taxon>
        <taxon>Ecdysozoa</taxon>
        <taxon>Arthropoda</taxon>
        <taxon>Hexapoda</taxon>
        <taxon>Insecta</taxon>
        <taxon>Pterygota</taxon>
        <taxon>Neoptera</taxon>
        <taxon>Endopterygota</taxon>
        <taxon>Coleoptera</taxon>
        <taxon>Polyphaga</taxon>
        <taxon>Cucujiformia</taxon>
        <taxon>Coccinelloidea</taxon>
        <taxon>Coccinellidae</taxon>
        <taxon>Epilachninae</taxon>
        <taxon>Epilachnini</taxon>
        <taxon>Henosepilachna</taxon>
    </lineage>
</organism>
<dbReference type="EMBL" id="JARQZJ010000038">
    <property type="protein sequence ID" value="KAK9876812.1"/>
    <property type="molecule type" value="Genomic_DNA"/>
</dbReference>
<protein>
    <recommendedName>
        <fullName evidence="11">Nuclear condensin complex subunit 3 C-terminal domain-containing protein</fullName>
    </recommendedName>
</protein>
<dbReference type="PANTHER" id="PTHR14418">
    <property type="entry name" value="CONDENSIN COMPLEX SUBUNIT 3-RELATED"/>
    <property type="match status" value="1"/>
</dbReference>